<accession>A0A7Z3C1V1</accession>
<organism evidence="1 2">
    <name type="scientific">Pseudomonas fluorescens</name>
    <dbReference type="NCBI Taxonomy" id="294"/>
    <lineage>
        <taxon>Bacteria</taxon>
        <taxon>Pseudomonadati</taxon>
        <taxon>Pseudomonadota</taxon>
        <taxon>Gammaproteobacteria</taxon>
        <taxon>Pseudomonadales</taxon>
        <taxon>Pseudomonadaceae</taxon>
        <taxon>Pseudomonas</taxon>
    </lineage>
</organism>
<dbReference type="Proteomes" id="UP000501669">
    <property type="component" value="Chromosome"/>
</dbReference>
<reference evidence="1 2" key="1">
    <citation type="submission" date="2018-03" db="EMBL/GenBank/DDBJ databases">
        <title>Complete genome sequence of Pseudomonas fluorescens sp. G7.</title>
        <authorList>
            <person name="Gao C.-H."/>
            <person name="Li Z."/>
            <person name="Cai P."/>
        </authorList>
    </citation>
    <scope>NUCLEOTIDE SEQUENCE [LARGE SCALE GENOMIC DNA]</scope>
    <source>
        <strain evidence="1 2">G7</strain>
    </source>
</reference>
<protein>
    <submittedName>
        <fullName evidence="1">Uncharacterized protein</fullName>
    </submittedName>
</protein>
<sequence length="79" mass="9103">MSIDRYSIDYVLTDKGWVELVNFKGDPDDVIEEWSANCRQASAFSEVEVSWQLTRRAAPDKEDLAKSLHAKHKKPADFF</sequence>
<name>A0A7Z3C1V1_PSEFL</name>
<evidence type="ECO:0000313" key="1">
    <source>
        <dbReference type="EMBL" id="QJP93750.1"/>
    </source>
</evidence>
<dbReference type="RefSeq" id="WP_169428786.1">
    <property type="nucleotide sequence ID" value="NZ_CP027561.1"/>
</dbReference>
<evidence type="ECO:0000313" key="2">
    <source>
        <dbReference type="Proteomes" id="UP000501669"/>
    </source>
</evidence>
<gene>
    <name evidence="1" type="ORF">C6Y56_03810</name>
</gene>
<dbReference type="AlphaFoldDB" id="A0A7Z3C1V1"/>
<proteinExistence type="predicted"/>
<dbReference type="EMBL" id="CP027561">
    <property type="protein sequence ID" value="QJP93750.1"/>
    <property type="molecule type" value="Genomic_DNA"/>
</dbReference>